<accession>A0A0G0SM37</accession>
<proteinExistence type="predicted"/>
<evidence type="ECO:0000313" key="2">
    <source>
        <dbReference type="EMBL" id="KKR63451.1"/>
    </source>
</evidence>
<dbReference type="AlphaFoldDB" id="A0A0G0SM37"/>
<evidence type="ECO:0000259" key="1">
    <source>
        <dbReference type="Pfam" id="PF18915"/>
    </source>
</evidence>
<reference evidence="2 3" key="1">
    <citation type="journal article" date="2015" name="Nature">
        <title>rRNA introns, odd ribosomes, and small enigmatic genomes across a large radiation of phyla.</title>
        <authorList>
            <person name="Brown C.T."/>
            <person name="Hug L.A."/>
            <person name="Thomas B.C."/>
            <person name="Sharon I."/>
            <person name="Castelle C.J."/>
            <person name="Singh A."/>
            <person name="Wilkins M.J."/>
            <person name="Williams K.H."/>
            <person name="Banfield J.F."/>
        </authorList>
    </citation>
    <scope>NUCLEOTIDE SEQUENCE [LARGE SCALE GENOMIC DNA]</scope>
</reference>
<comment type="caution">
    <text evidence="2">The sequence shown here is derived from an EMBL/GenBank/DDBJ whole genome shotgun (WGS) entry which is preliminary data.</text>
</comment>
<name>A0A0G0SM37_9BACT</name>
<dbReference type="Proteomes" id="UP000034613">
    <property type="component" value="Unassembled WGS sequence"/>
</dbReference>
<sequence length="154" mass="18120">MFRTMRVLKTLAVSFFFLLIYALYSNFSFSRTFRFELINPDSKFYEIKRFGEKVNLSLITKFSGSGSDYLSILLDRRFREILYLVAKNQLGELENSLARYNTTAGILLEIPKEKRGMKNIETYKLEFARIRDLFPANSSFWLFTQSALDTTNRL</sequence>
<dbReference type="EMBL" id="LBZB01000004">
    <property type="protein sequence ID" value="KKR63451.1"/>
    <property type="molecule type" value="Genomic_DNA"/>
</dbReference>
<organism evidence="2 3">
    <name type="scientific">Candidatus Woesebacteria bacterium GW2011_GWA1_40_45</name>
    <dbReference type="NCBI Taxonomy" id="1618554"/>
    <lineage>
        <taxon>Bacteria</taxon>
        <taxon>Candidatus Woeseibacteriota</taxon>
    </lineage>
</organism>
<protein>
    <recommendedName>
        <fullName evidence="1">DUF5667 domain-containing protein</fullName>
    </recommendedName>
</protein>
<gene>
    <name evidence="2" type="ORF">UU03_C0004G0022</name>
</gene>
<evidence type="ECO:0000313" key="3">
    <source>
        <dbReference type="Proteomes" id="UP000034613"/>
    </source>
</evidence>
<feature type="domain" description="DUF5667" evidence="1">
    <location>
        <begin position="38"/>
        <end position="104"/>
    </location>
</feature>
<dbReference type="InterPro" id="IPR043725">
    <property type="entry name" value="DUF5667"/>
</dbReference>
<dbReference type="Pfam" id="PF18915">
    <property type="entry name" value="DUF5667"/>
    <property type="match status" value="1"/>
</dbReference>